<dbReference type="RefSeq" id="WP_179981471.1">
    <property type="nucleotide sequence ID" value="NZ_LT608333.1"/>
</dbReference>
<dbReference type="AlphaFoldDB" id="A0A212KX95"/>
<sequence length="117" mass="12472">MSKAVRFGPEQVAAARKLLQELPVKEKDKSKQELAAHLGRDIQAALKKGYSAKDLSELLKENGLGLSASLIKAHADVRTAHKRRPVGGAKEESGSVVSGEKGMPRNASLTDDADANQ</sequence>
<evidence type="ECO:0000313" key="2">
    <source>
        <dbReference type="EMBL" id="SCM69915.1"/>
    </source>
</evidence>
<gene>
    <name evidence="2" type="ORF">KL86DES1_10038</name>
</gene>
<evidence type="ECO:0000256" key="1">
    <source>
        <dbReference type="SAM" id="MobiDB-lite"/>
    </source>
</evidence>
<proteinExistence type="predicted"/>
<feature type="region of interest" description="Disordered" evidence="1">
    <location>
        <begin position="76"/>
        <end position="117"/>
    </location>
</feature>
<dbReference type="EMBL" id="FMJC01000001">
    <property type="protein sequence ID" value="SCM69915.1"/>
    <property type="molecule type" value="Genomic_DNA"/>
</dbReference>
<evidence type="ECO:0008006" key="3">
    <source>
        <dbReference type="Google" id="ProtNLM"/>
    </source>
</evidence>
<accession>A0A212KX95</accession>
<name>A0A212KX95_9BACT</name>
<protein>
    <recommendedName>
        <fullName evidence="3">MobC</fullName>
    </recommendedName>
</protein>
<organism evidence="2">
    <name type="scientific">uncultured Desulfovibrio sp</name>
    <dbReference type="NCBI Taxonomy" id="167968"/>
    <lineage>
        <taxon>Bacteria</taxon>
        <taxon>Pseudomonadati</taxon>
        <taxon>Thermodesulfobacteriota</taxon>
        <taxon>Desulfovibrionia</taxon>
        <taxon>Desulfovibrionales</taxon>
        <taxon>Desulfovibrionaceae</taxon>
        <taxon>Desulfovibrio</taxon>
        <taxon>environmental samples</taxon>
    </lineage>
</organism>
<reference evidence="2" key="1">
    <citation type="submission" date="2016-08" db="EMBL/GenBank/DDBJ databases">
        <authorList>
            <person name="Seilhamer J.J."/>
        </authorList>
    </citation>
    <scope>NUCLEOTIDE SEQUENCE</scope>
    <source>
        <strain evidence="2">86-1</strain>
    </source>
</reference>